<dbReference type="SUPFAM" id="SSF53756">
    <property type="entry name" value="UDP-Glycosyltransferase/glycogen phosphorylase"/>
    <property type="match status" value="1"/>
</dbReference>
<reference evidence="3" key="1">
    <citation type="submission" date="2013-04" db="EMBL/GenBank/DDBJ databases">
        <title>Thioclava sp. 13D2W-2 Genome Sequencing.</title>
        <authorList>
            <person name="Lai Q."/>
            <person name="Li G."/>
            <person name="Shao Z."/>
        </authorList>
    </citation>
    <scope>NUCLEOTIDE SEQUENCE [LARGE SCALE GENOMIC DNA]</scope>
    <source>
        <strain evidence="3">13D2W-2</strain>
    </source>
</reference>
<sequence length="422" mass="46165">MELRTILVISDFAVMNGGQAKVAIDSARLLAEAGYEVIFFAALGPADPALIHPRIRVELLDQPDMLSDPNRLRAMIRGLWNRKARARLEAVLGRCDPAQTLMHCHGFAKALSPAIGPVLTRPDWRVVFTMHEYFLACPNGGFYDYRRGEICHRHPLGPACLASNCDMRRASHKAWRVLRQIVARGPGRLPGGLRDVIFISQTQRRVMAPYLPPGARLHHVPNPITLPDLEPVRASANDIFLFVGRLSPEKGAVQFAKAARIGGVRARFVGDGPEAAKIRAQNPDAELVGWVSPQTVQDELSRARALVFPSLWYEGQPLVPLEAMARGVPVIAGNWSAAAEAVRPGETGLLYDRPDAETLARSLVAARGLPDFDPAPLQEELSPARHLARLLGVYREMGFALRCEAEGRSSESGEAMPEAASC</sequence>
<dbReference type="GO" id="GO:0016757">
    <property type="term" value="F:glycosyltransferase activity"/>
    <property type="evidence" value="ECO:0007669"/>
    <property type="project" value="InterPro"/>
</dbReference>
<dbReference type="CDD" id="cd03801">
    <property type="entry name" value="GT4_PimA-like"/>
    <property type="match status" value="1"/>
</dbReference>
<dbReference type="EMBL" id="AQRC01000004">
    <property type="protein sequence ID" value="KFE35575.1"/>
    <property type="molecule type" value="Genomic_DNA"/>
</dbReference>
<dbReference type="eggNOG" id="COG0438">
    <property type="taxonomic scope" value="Bacteria"/>
</dbReference>
<evidence type="ECO:0000259" key="1">
    <source>
        <dbReference type="Pfam" id="PF13439"/>
    </source>
</evidence>
<dbReference type="RefSeq" id="WP_051855536.1">
    <property type="nucleotide sequence ID" value="NZ_AQRC01000004.1"/>
</dbReference>
<dbReference type="InterPro" id="IPR028098">
    <property type="entry name" value="Glyco_trans_4-like_N"/>
</dbReference>
<keyword evidence="2" id="KW-0808">Transferase</keyword>
<organism evidence="2 3">
    <name type="scientific">Thioclava atlantica</name>
    <dbReference type="NCBI Taxonomy" id="1317124"/>
    <lineage>
        <taxon>Bacteria</taxon>
        <taxon>Pseudomonadati</taxon>
        <taxon>Pseudomonadota</taxon>
        <taxon>Alphaproteobacteria</taxon>
        <taxon>Rhodobacterales</taxon>
        <taxon>Paracoccaceae</taxon>
        <taxon>Thioclava</taxon>
    </lineage>
</organism>
<feature type="domain" description="Glycosyltransferase subfamily 4-like N-terminal" evidence="1">
    <location>
        <begin position="17"/>
        <end position="224"/>
    </location>
</feature>
<reference evidence="2 3" key="2">
    <citation type="journal article" date="2015" name="Antonie Van Leeuwenhoek">
        <title>Thioclava indica sp. nov., isolated from surface seawater of the Indian Ocean.</title>
        <authorList>
            <person name="Liu Y."/>
            <person name="Lai Q."/>
            <person name="Du J."/>
            <person name="Xu H."/>
            <person name="Jiang L."/>
            <person name="Shao Z."/>
        </authorList>
    </citation>
    <scope>NUCLEOTIDE SEQUENCE [LARGE SCALE GENOMIC DNA]</scope>
    <source>
        <strain evidence="2 3">13D2W-2</strain>
    </source>
</reference>
<dbReference type="PANTHER" id="PTHR12526">
    <property type="entry name" value="GLYCOSYLTRANSFERASE"/>
    <property type="match status" value="1"/>
</dbReference>
<dbReference type="AlphaFoldDB" id="A0A085TXX8"/>
<dbReference type="OrthoDB" id="9807414at2"/>
<dbReference type="Pfam" id="PF13439">
    <property type="entry name" value="Glyco_transf_4"/>
    <property type="match status" value="1"/>
</dbReference>
<proteinExistence type="predicted"/>
<dbReference type="PATRIC" id="fig|1317124.6.peg.1302"/>
<dbReference type="Gene3D" id="3.40.50.2000">
    <property type="entry name" value="Glycogen Phosphorylase B"/>
    <property type="match status" value="2"/>
</dbReference>
<dbReference type="Proteomes" id="UP000028607">
    <property type="component" value="Unassembled WGS sequence"/>
</dbReference>
<comment type="caution">
    <text evidence="2">The sequence shown here is derived from an EMBL/GenBank/DDBJ whole genome shotgun (WGS) entry which is preliminary data.</text>
</comment>
<dbReference type="STRING" id="1317124.DW2_06423"/>
<name>A0A085TXX8_9RHOB</name>
<accession>A0A085TXX8</accession>
<dbReference type="Pfam" id="PF13692">
    <property type="entry name" value="Glyco_trans_1_4"/>
    <property type="match status" value="1"/>
</dbReference>
<protein>
    <submittedName>
        <fullName evidence="2">Group 1 glycosyl transferase</fullName>
    </submittedName>
</protein>
<keyword evidence="3" id="KW-1185">Reference proteome</keyword>
<evidence type="ECO:0000313" key="3">
    <source>
        <dbReference type="Proteomes" id="UP000028607"/>
    </source>
</evidence>
<evidence type="ECO:0000313" key="2">
    <source>
        <dbReference type="EMBL" id="KFE35575.1"/>
    </source>
</evidence>
<gene>
    <name evidence="2" type="ORF">DW2_06423</name>
</gene>